<feature type="chain" id="PRO_5039216335" description="Fimbrillin-A associated anchor s Mfa1 and Mfa2 family protein" evidence="1">
    <location>
        <begin position="19"/>
        <end position="511"/>
    </location>
</feature>
<keyword evidence="1" id="KW-0732">Signal</keyword>
<reference evidence="2" key="1">
    <citation type="submission" date="2020-08" db="EMBL/GenBank/DDBJ databases">
        <title>Genome public.</title>
        <authorList>
            <person name="Liu C."/>
            <person name="Sun Q."/>
        </authorList>
    </citation>
    <scope>NUCLEOTIDE SEQUENCE</scope>
    <source>
        <strain evidence="2">N12</strain>
    </source>
</reference>
<keyword evidence="3" id="KW-1185">Reference proteome</keyword>
<proteinExistence type="predicted"/>
<dbReference type="RefSeq" id="WP_262433992.1">
    <property type="nucleotide sequence ID" value="NZ_JACRTF010000001.1"/>
</dbReference>
<protein>
    <recommendedName>
        <fullName evidence="4">Fimbrillin-A associated anchor s Mfa1 and Mfa2 family protein</fullName>
    </recommendedName>
</protein>
<dbReference type="AlphaFoldDB" id="A0A926F2J0"/>
<evidence type="ECO:0008006" key="4">
    <source>
        <dbReference type="Google" id="ProtNLM"/>
    </source>
</evidence>
<organism evidence="2 3">
    <name type="scientific">Jilunia laotingensis</name>
    <dbReference type="NCBI Taxonomy" id="2763675"/>
    <lineage>
        <taxon>Bacteria</taxon>
        <taxon>Pseudomonadati</taxon>
        <taxon>Bacteroidota</taxon>
        <taxon>Bacteroidia</taxon>
        <taxon>Bacteroidales</taxon>
        <taxon>Bacteroidaceae</taxon>
        <taxon>Jilunia</taxon>
    </lineage>
</organism>
<dbReference type="Proteomes" id="UP000651085">
    <property type="component" value="Unassembled WGS sequence"/>
</dbReference>
<evidence type="ECO:0000313" key="3">
    <source>
        <dbReference type="Proteomes" id="UP000651085"/>
    </source>
</evidence>
<dbReference type="EMBL" id="JACRTF010000001">
    <property type="protein sequence ID" value="MBC8592820.1"/>
    <property type="molecule type" value="Genomic_DNA"/>
</dbReference>
<dbReference type="PROSITE" id="PS51257">
    <property type="entry name" value="PROKAR_LIPOPROTEIN"/>
    <property type="match status" value="1"/>
</dbReference>
<sequence>MRTALFISTSVLSLFLLASCEKGMEDMTAPQPLPEKELPSEGSSDDVPEGYFVVSFLAGQDDITRTPVTGADGRVRHIRYVIYNSAGEYVKEKVILTPANPIPTWPFTAVKDTLPKGTYTAIFLANIEKTMFPIPGSGGTTTYADVLTNYKGKMTDARIVLPGAEFTDTSEYYWAKIGFSDAAAQPTVTLQRIISMLNLHRNFVDAQTALNKLENNIVTQLNYNGTIQTTVNAVLPAAIKNALNLGPVGNLVYDVVGGLDKAVDLVKNAVINQVVNALYQNLLQQLTNQIGMALTGNANQQGALAGLGVLLNPWATDEANAAIVTIRNFPQTMDLSLNVQSVFTGDHLFKYTFTPGTIYDEKDILIRGFNGVFDVRKINVVKQGLIGGLVIDNIVGSPYLLTGVFIDITDPIQATVATNFRYKANYSFVDLGLKSYTAQTDGNHSLTLSVQLANIANLDGILTGIPVLGPILNGTVKGLLNNITVSVPINLPLLGVDNLTLSGSWSTPTTY</sequence>
<evidence type="ECO:0000256" key="1">
    <source>
        <dbReference type="SAM" id="SignalP"/>
    </source>
</evidence>
<name>A0A926F2J0_9BACT</name>
<comment type="caution">
    <text evidence="2">The sequence shown here is derived from an EMBL/GenBank/DDBJ whole genome shotgun (WGS) entry which is preliminary data.</text>
</comment>
<gene>
    <name evidence="2" type="ORF">H8744_06045</name>
</gene>
<evidence type="ECO:0000313" key="2">
    <source>
        <dbReference type="EMBL" id="MBC8592820.1"/>
    </source>
</evidence>
<accession>A0A926F2J0</accession>
<feature type="signal peptide" evidence="1">
    <location>
        <begin position="1"/>
        <end position="18"/>
    </location>
</feature>